<keyword evidence="3" id="KW-0805">Transcription regulation</keyword>
<keyword evidence="2" id="KW-0902">Two-component regulatory system</keyword>
<dbReference type="SUPFAM" id="SSF52172">
    <property type="entry name" value="CheY-like"/>
    <property type="match status" value="1"/>
</dbReference>
<keyword evidence="1 6" id="KW-0597">Phosphoprotein</keyword>
<reference evidence="9 10" key="1">
    <citation type="submission" date="2014-08" db="EMBL/GenBank/DDBJ databases">
        <authorList>
            <person name="den Bakker H.C."/>
        </authorList>
    </citation>
    <scope>NUCLEOTIDE SEQUENCE [LARGE SCALE GENOMIC DNA]</scope>
    <source>
        <strain evidence="9 10">DSM 18334</strain>
    </source>
</reference>
<dbReference type="RefSeq" id="WP_036654277.1">
    <property type="nucleotide sequence ID" value="NZ_JQCR01000003.1"/>
</dbReference>
<evidence type="ECO:0000256" key="1">
    <source>
        <dbReference type="ARBA" id="ARBA00022553"/>
    </source>
</evidence>
<dbReference type="Gene3D" id="3.40.50.2300">
    <property type="match status" value="1"/>
</dbReference>
<dbReference type="Gene3D" id="2.40.50.1020">
    <property type="entry name" value="LytTr DNA-binding domain"/>
    <property type="match status" value="1"/>
</dbReference>
<dbReference type="OrthoDB" id="2593448at2"/>
<dbReference type="PROSITE" id="PS50930">
    <property type="entry name" value="HTH_LYTTR"/>
    <property type="match status" value="1"/>
</dbReference>
<dbReference type="Pfam" id="PF00072">
    <property type="entry name" value="Response_reg"/>
    <property type="match status" value="1"/>
</dbReference>
<comment type="caution">
    <text evidence="9">The sequence shown here is derived from an EMBL/GenBank/DDBJ whole genome shotgun (WGS) entry which is preliminary data.</text>
</comment>
<dbReference type="InterPro" id="IPR007492">
    <property type="entry name" value="LytTR_DNA-bd_dom"/>
</dbReference>
<dbReference type="eggNOG" id="COG3279">
    <property type="taxonomic scope" value="Bacteria"/>
</dbReference>
<organism evidence="9 10">
    <name type="scientific">Paenibacillus wynnii</name>
    <dbReference type="NCBI Taxonomy" id="268407"/>
    <lineage>
        <taxon>Bacteria</taxon>
        <taxon>Bacillati</taxon>
        <taxon>Bacillota</taxon>
        <taxon>Bacilli</taxon>
        <taxon>Bacillales</taxon>
        <taxon>Paenibacillaceae</taxon>
        <taxon>Paenibacillus</taxon>
    </lineage>
</organism>
<dbReference type="InterPro" id="IPR058245">
    <property type="entry name" value="NreC/VraR/RcsB-like_REC"/>
</dbReference>
<accession>A0A098M376</accession>
<dbReference type="STRING" id="268407.PWYN_17055"/>
<evidence type="ECO:0000313" key="9">
    <source>
        <dbReference type="EMBL" id="KGE16443.1"/>
    </source>
</evidence>
<evidence type="ECO:0000256" key="2">
    <source>
        <dbReference type="ARBA" id="ARBA00023012"/>
    </source>
</evidence>
<evidence type="ECO:0000259" key="8">
    <source>
        <dbReference type="PROSITE" id="PS50930"/>
    </source>
</evidence>
<dbReference type="InterPro" id="IPR001789">
    <property type="entry name" value="Sig_transdc_resp-reg_receiver"/>
</dbReference>
<dbReference type="Proteomes" id="UP000029734">
    <property type="component" value="Unassembled WGS sequence"/>
</dbReference>
<keyword evidence="4" id="KW-0238">DNA-binding</keyword>
<name>A0A098M376_9BACL</name>
<gene>
    <name evidence="9" type="ORF">PWYN_17055</name>
</gene>
<dbReference type="AlphaFoldDB" id="A0A098M376"/>
<feature type="domain" description="Response regulatory" evidence="7">
    <location>
        <begin position="5"/>
        <end position="120"/>
    </location>
</feature>
<evidence type="ECO:0000256" key="4">
    <source>
        <dbReference type="ARBA" id="ARBA00023125"/>
    </source>
</evidence>
<dbReference type="Pfam" id="PF04397">
    <property type="entry name" value="LytTR"/>
    <property type="match status" value="1"/>
</dbReference>
<evidence type="ECO:0008006" key="11">
    <source>
        <dbReference type="Google" id="ProtNLM"/>
    </source>
</evidence>
<dbReference type="GO" id="GO:0005829">
    <property type="term" value="C:cytosol"/>
    <property type="evidence" value="ECO:0007669"/>
    <property type="project" value="TreeGrafter"/>
</dbReference>
<dbReference type="InterPro" id="IPR039420">
    <property type="entry name" value="WalR-like"/>
</dbReference>
<dbReference type="CDD" id="cd17535">
    <property type="entry name" value="REC_NarL-like"/>
    <property type="match status" value="1"/>
</dbReference>
<feature type="modified residue" description="4-aspartylphosphate" evidence="6">
    <location>
        <position position="55"/>
    </location>
</feature>
<dbReference type="PANTHER" id="PTHR48111">
    <property type="entry name" value="REGULATOR OF RPOS"/>
    <property type="match status" value="1"/>
</dbReference>
<dbReference type="GO" id="GO:0000976">
    <property type="term" value="F:transcription cis-regulatory region binding"/>
    <property type="evidence" value="ECO:0007669"/>
    <property type="project" value="TreeGrafter"/>
</dbReference>
<proteinExistence type="predicted"/>
<keyword evidence="10" id="KW-1185">Reference proteome</keyword>
<dbReference type="SMART" id="SM00448">
    <property type="entry name" value="REC"/>
    <property type="match status" value="1"/>
</dbReference>
<dbReference type="PANTHER" id="PTHR48111:SF1">
    <property type="entry name" value="TWO-COMPONENT RESPONSE REGULATOR ORR33"/>
    <property type="match status" value="1"/>
</dbReference>
<feature type="domain" description="HTH LytTR-type" evidence="8">
    <location>
        <begin position="140"/>
        <end position="248"/>
    </location>
</feature>
<dbReference type="GO" id="GO:0006355">
    <property type="term" value="P:regulation of DNA-templated transcription"/>
    <property type="evidence" value="ECO:0007669"/>
    <property type="project" value="TreeGrafter"/>
</dbReference>
<dbReference type="GO" id="GO:0032993">
    <property type="term" value="C:protein-DNA complex"/>
    <property type="evidence" value="ECO:0007669"/>
    <property type="project" value="TreeGrafter"/>
</dbReference>
<keyword evidence="5" id="KW-0804">Transcription</keyword>
<evidence type="ECO:0000259" key="7">
    <source>
        <dbReference type="PROSITE" id="PS50110"/>
    </source>
</evidence>
<dbReference type="EMBL" id="JQCR01000003">
    <property type="protein sequence ID" value="KGE16443.1"/>
    <property type="molecule type" value="Genomic_DNA"/>
</dbReference>
<protein>
    <recommendedName>
        <fullName evidence="11">Histidine kinase</fullName>
    </recommendedName>
</protein>
<evidence type="ECO:0000256" key="5">
    <source>
        <dbReference type="ARBA" id="ARBA00023163"/>
    </source>
</evidence>
<dbReference type="PROSITE" id="PS50110">
    <property type="entry name" value="RESPONSE_REGULATORY"/>
    <property type="match status" value="1"/>
</dbReference>
<evidence type="ECO:0000313" key="10">
    <source>
        <dbReference type="Proteomes" id="UP000029734"/>
    </source>
</evidence>
<evidence type="ECO:0000256" key="3">
    <source>
        <dbReference type="ARBA" id="ARBA00023015"/>
    </source>
</evidence>
<dbReference type="InterPro" id="IPR011006">
    <property type="entry name" value="CheY-like_superfamily"/>
</dbReference>
<dbReference type="GO" id="GO:0000156">
    <property type="term" value="F:phosphorelay response regulator activity"/>
    <property type="evidence" value="ECO:0007669"/>
    <property type="project" value="TreeGrafter"/>
</dbReference>
<evidence type="ECO:0000256" key="6">
    <source>
        <dbReference type="PROSITE-ProRule" id="PRU00169"/>
    </source>
</evidence>
<sequence>MSKYTCIIAEDQSTYRSQLMLYAQQQELVLMDAVGTGKALIESAMEHGPDLIITDISLPKMDGLTACKQLIKQGLDTQIIIISASSEPVHYSQGFEIGSVDYINKPITPDRFERAIQRAKYKIDEQRLIKRLRHVEENIIRVKQRYRDISINEGNILFAEKIDKRVFQLHLVENTVIETTTNLEQIKYQCSEQIFQPHRSYLINISHIQTVQPDPILPGNYEIIYMKQDKTIPLTRRNYPAFMQLCKLKKRP</sequence>
<dbReference type="SMART" id="SM00850">
    <property type="entry name" value="LytTR"/>
    <property type="match status" value="1"/>
</dbReference>
<reference evidence="9 10" key="2">
    <citation type="submission" date="2014-10" db="EMBL/GenBank/DDBJ databases">
        <title>Comparative genomics of the Paenibacillus odorifer group.</title>
        <authorList>
            <person name="Tsai Y.-C."/>
            <person name="Martin N."/>
            <person name="Korlach J."/>
            <person name="Wiedmann M."/>
        </authorList>
    </citation>
    <scope>NUCLEOTIDE SEQUENCE [LARGE SCALE GENOMIC DNA]</scope>
    <source>
        <strain evidence="9 10">DSM 18334</strain>
    </source>
</reference>